<gene>
    <name evidence="1" type="ORF">PsYK624_097280</name>
</gene>
<name>A0A9P3GFX9_9APHY</name>
<dbReference type="AlphaFoldDB" id="A0A9P3GFX9"/>
<sequence>MLVAAKEHKGPMFCALSGYHHRFIAVLQLLHRRGELGWMHRAAASSAKALLSVTALRPRDALWMPVYALRRGLERKADALLRVKLP</sequence>
<proteinExistence type="predicted"/>
<dbReference type="Proteomes" id="UP000703269">
    <property type="component" value="Unassembled WGS sequence"/>
</dbReference>
<keyword evidence="2" id="KW-1185">Reference proteome</keyword>
<protein>
    <submittedName>
        <fullName evidence="1">Uncharacterized protein</fullName>
    </submittedName>
</protein>
<organism evidence="1 2">
    <name type="scientific">Phanerochaete sordida</name>
    <dbReference type="NCBI Taxonomy" id="48140"/>
    <lineage>
        <taxon>Eukaryota</taxon>
        <taxon>Fungi</taxon>
        <taxon>Dikarya</taxon>
        <taxon>Basidiomycota</taxon>
        <taxon>Agaricomycotina</taxon>
        <taxon>Agaricomycetes</taxon>
        <taxon>Polyporales</taxon>
        <taxon>Phanerochaetaceae</taxon>
        <taxon>Phanerochaete</taxon>
    </lineage>
</organism>
<evidence type="ECO:0000313" key="1">
    <source>
        <dbReference type="EMBL" id="GJE93569.1"/>
    </source>
</evidence>
<dbReference type="EMBL" id="BPQB01000033">
    <property type="protein sequence ID" value="GJE93569.1"/>
    <property type="molecule type" value="Genomic_DNA"/>
</dbReference>
<evidence type="ECO:0000313" key="2">
    <source>
        <dbReference type="Proteomes" id="UP000703269"/>
    </source>
</evidence>
<comment type="caution">
    <text evidence="1">The sequence shown here is derived from an EMBL/GenBank/DDBJ whole genome shotgun (WGS) entry which is preliminary data.</text>
</comment>
<reference evidence="1 2" key="1">
    <citation type="submission" date="2021-08" db="EMBL/GenBank/DDBJ databases">
        <title>Draft Genome Sequence of Phanerochaete sordida strain YK-624.</title>
        <authorList>
            <person name="Mori T."/>
            <person name="Dohra H."/>
            <person name="Suzuki T."/>
            <person name="Kawagishi H."/>
            <person name="Hirai H."/>
        </authorList>
    </citation>
    <scope>NUCLEOTIDE SEQUENCE [LARGE SCALE GENOMIC DNA]</scope>
    <source>
        <strain evidence="1 2">YK-624</strain>
    </source>
</reference>
<accession>A0A9P3GFX9</accession>